<evidence type="ECO:0000256" key="4">
    <source>
        <dbReference type="ARBA" id="ARBA00022989"/>
    </source>
</evidence>
<reference evidence="8" key="1">
    <citation type="journal article" date="2022" name="Front. Genet.">
        <title>Chromosome-Scale Assembly of the Dendrobium nobile Genome Provides Insights Into the Molecular Mechanism of the Biosynthesis of the Medicinal Active Ingredient of Dendrobium.</title>
        <authorList>
            <person name="Xu Q."/>
            <person name="Niu S.-C."/>
            <person name="Li K.-L."/>
            <person name="Zheng P.-J."/>
            <person name="Zhang X.-J."/>
            <person name="Jia Y."/>
            <person name="Liu Y."/>
            <person name="Niu Y.-X."/>
            <person name="Yu L.-H."/>
            <person name="Chen D.-F."/>
            <person name="Zhang G.-Q."/>
        </authorList>
    </citation>
    <scope>NUCLEOTIDE SEQUENCE</scope>
    <source>
        <tissue evidence="8">Leaf</tissue>
    </source>
</reference>
<feature type="transmembrane region" description="Helical" evidence="6">
    <location>
        <begin position="407"/>
        <end position="430"/>
    </location>
</feature>
<dbReference type="Gene3D" id="1.20.1250.20">
    <property type="entry name" value="MFS general substrate transporter like domains"/>
    <property type="match status" value="1"/>
</dbReference>
<feature type="transmembrane region" description="Helical" evidence="6">
    <location>
        <begin position="372"/>
        <end position="395"/>
    </location>
</feature>
<name>A0A8T3BD34_DENNO</name>
<dbReference type="InterPro" id="IPR005829">
    <property type="entry name" value="Sugar_transporter_CS"/>
</dbReference>
<dbReference type="FunFam" id="1.20.1250.20:FF:000232">
    <property type="entry name" value="Organic cation/carnitine transporter 7"/>
    <property type="match status" value="1"/>
</dbReference>
<evidence type="ECO:0000256" key="1">
    <source>
        <dbReference type="ARBA" id="ARBA00004141"/>
    </source>
</evidence>
<evidence type="ECO:0000259" key="7">
    <source>
        <dbReference type="PROSITE" id="PS50850"/>
    </source>
</evidence>
<feature type="transmembrane region" description="Helical" evidence="6">
    <location>
        <begin position="97"/>
        <end position="118"/>
    </location>
</feature>
<keyword evidence="9" id="KW-1185">Reference proteome</keyword>
<comment type="caution">
    <text evidence="8">The sequence shown here is derived from an EMBL/GenBank/DDBJ whole genome shotgun (WGS) entry which is preliminary data.</text>
</comment>
<gene>
    <name evidence="8" type="ORF">KFK09_011615</name>
</gene>
<proteinExistence type="predicted"/>
<dbReference type="GO" id="GO:0016020">
    <property type="term" value="C:membrane"/>
    <property type="evidence" value="ECO:0007669"/>
    <property type="project" value="UniProtKB-SubCell"/>
</dbReference>
<dbReference type="AlphaFoldDB" id="A0A8T3BD34"/>
<feature type="transmembrane region" description="Helical" evidence="6">
    <location>
        <begin position="73"/>
        <end position="91"/>
    </location>
</feature>
<dbReference type="PANTHER" id="PTHR23511">
    <property type="entry name" value="SYNAPTIC VESICLE GLYCOPROTEIN 2"/>
    <property type="match status" value="1"/>
</dbReference>
<dbReference type="InterPro" id="IPR020846">
    <property type="entry name" value="MFS_dom"/>
</dbReference>
<keyword evidence="5 6" id="KW-0472">Membrane</keyword>
<protein>
    <recommendedName>
        <fullName evidence="7">Major facilitator superfamily (MFS) profile domain-containing protein</fullName>
    </recommendedName>
</protein>
<feature type="transmembrane region" description="Helical" evidence="6">
    <location>
        <begin position="323"/>
        <end position="341"/>
    </location>
</feature>
<evidence type="ECO:0000256" key="6">
    <source>
        <dbReference type="SAM" id="Phobius"/>
    </source>
</evidence>
<keyword evidence="3 6" id="KW-0812">Transmembrane</keyword>
<feature type="transmembrane region" description="Helical" evidence="6">
    <location>
        <begin position="43"/>
        <end position="61"/>
    </location>
</feature>
<feature type="transmembrane region" description="Helical" evidence="6">
    <location>
        <begin position="7"/>
        <end position="31"/>
    </location>
</feature>
<evidence type="ECO:0000256" key="2">
    <source>
        <dbReference type="ARBA" id="ARBA00022448"/>
    </source>
</evidence>
<keyword evidence="4 6" id="KW-1133">Transmembrane helix</keyword>
<feature type="transmembrane region" description="Helical" evidence="6">
    <location>
        <begin position="436"/>
        <end position="458"/>
    </location>
</feature>
<dbReference type="OrthoDB" id="4139357at2759"/>
<dbReference type="InterPro" id="IPR005828">
    <property type="entry name" value="MFS_sugar_transport-like"/>
</dbReference>
<feature type="domain" description="Major facilitator superfamily (MFS) profile" evidence="7">
    <location>
        <begin position="6"/>
        <end position="461"/>
    </location>
</feature>
<feature type="transmembrane region" description="Helical" evidence="6">
    <location>
        <begin position="130"/>
        <end position="151"/>
    </location>
</feature>
<evidence type="ECO:0000313" key="9">
    <source>
        <dbReference type="Proteomes" id="UP000829196"/>
    </source>
</evidence>
<comment type="subcellular location">
    <subcellularLocation>
        <location evidence="1">Membrane</location>
        <topology evidence="1">Multi-pass membrane protein</topology>
    </subcellularLocation>
</comment>
<dbReference type="Proteomes" id="UP000829196">
    <property type="component" value="Unassembled WGS sequence"/>
</dbReference>
<dbReference type="GO" id="GO:0022857">
    <property type="term" value="F:transmembrane transporter activity"/>
    <property type="evidence" value="ECO:0007669"/>
    <property type="project" value="InterPro"/>
</dbReference>
<evidence type="ECO:0000256" key="5">
    <source>
        <dbReference type="ARBA" id="ARBA00023136"/>
    </source>
</evidence>
<dbReference type="PANTHER" id="PTHR23511:SF5">
    <property type="entry name" value="MAJOR FACILITATOR-TYPE TRANSPORTER HXNZ-RELATED"/>
    <property type="match status" value="1"/>
</dbReference>
<accession>A0A8T3BD34</accession>
<dbReference type="PROSITE" id="PS50850">
    <property type="entry name" value="MFS"/>
    <property type="match status" value="1"/>
</dbReference>
<feature type="transmembrane region" description="Helical" evidence="6">
    <location>
        <begin position="348"/>
        <end position="366"/>
    </location>
</feature>
<dbReference type="SUPFAM" id="SSF103473">
    <property type="entry name" value="MFS general substrate transporter"/>
    <property type="match status" value="1"/>
</dbReference>
<feature type="transmembrane region" description="Helical" evidence="6">
    <location>
        <begin position="274"/>
        <end position="293"/>
    </location>
</feature>
<feature type="transmembrane region" description="Helical" evidence="6">
    <location>
        <begin position="157"/>
        <end position="178"/>
    </location>
</feature>
<dbReference type="Pfam" id="PF00083">
    <property type="entry name" value="Sugar_tr"/>
    <property type="match status" value="1"/>
</dbReference>
<dbReference type="SMR" id="A0A8T3BD34"/>
<dbReference type="EMBL" id="JAGYWB010000009">
    <property type="protein sequence ID" value="KAI0510999.1"/>
    <property type="molecule type" value="Genomic_DNA"/>
</dbReference>
<organism evidence="8 9">
    <name type="scientific">Dendrobium nobile</name>
    <name type="common">Orchid</name>
    <dbReference type="NCBI Taxonomy" id="94219"/>
    <lineage>
        <taxon>Eukaryota</taxon>
        <taxon>Viridiplantae</taxon>
        <taxon>Streptophyta</taxon>
        <taxon>Embryophyta</taxon>
        <taxon>Tracheophyta</taxon>
        <taxon>Spermatophyta</taxon>
        <taxon>Magnoliopsida</taxon>
        <taxon>Liliopsida</taxon>
        <taxon>Asparagales</taxon>
        <taxon>Orchidaceae</taxon>
        <taxon>Epidendroideae</taxon>
        <taxon>Malaxideae</taxon>
        <taxon>Dendrobiinae</taxon>
        <taxon>Dendrobium</taxon>
    </lineage>
</organism>
<dbReference type="PROSITE" id="PS00216">
    <property type="entry name" value="SUGAR_TRANSPORT_1"/>
    <property type="match status" value="1"/>
</dbReference>
<sequence length="469" mass="51253">MFQTLVLFYSGVAYAAEAMEVMILSFIGSAVQSEWNLSPHEKSLISSVVFAGMLVGAYTWGVVSDNYGRRKGFLFTAIVMSGAGFLSAFAPNYISLVILRFFVGVGLGGGPVLFSWFLEFVPAPSRGSWMVFFSFFWSIGTILEASLAWVVMPTLGWRWLLGLSSLPSFLLLIFYSITPESPRYLCMKGRKSDAMHVLESIARMNQNVLPSGELVSDRKAEAAELEENTNGFQGTHAEQVRKSGSSLIGYLASKFKCIGALYKLLSRKLIRTTLLLWMGFFGNAFTYYGVILLTSGLSDGDENCKPIMLHLKSKEGSNLYKDVFITSMAEVPGLILSAVIVDRIGRKLSVASMMFATFAFLIPLVFHQKEVFTAALLFCARICITGSITTLSIYAPEIYPTSIRSTGYGTANSIGKIGGIISPLVAVGLVDGCHKIAAVLLFEAVIFLTGMAVVFFPVETRGRKLNDSL</sequence>
<dbReference type="InterPro" id="IPR036259">
    <property type="entry name" value="MFS_trans_sf"/>
</dbReference>
<evidence type="ECO:0000313" key="8">
    <source>
        <dbReference type="EMBL" id="KAI0510999.1"/>
    </source>
</evidence>
<keyword evidence="2" id="KW-0813">Transport</keyword>
<evidence type="ECO:0000256" key="3">
    <source>
        <dbReference type="ARBA" id="ARBA00022692"/>
    </source>
</evidence>